<keyword evidence="3" id="KW-0812">Transmembrane</keyword>
<feature type="repeat" description="TPR" evidence="1">
    <location>
        <begin position="155"/>
        <end position="188"/>
    </location>
</feature>
<keyword evidence="3" id="KW-0472">Membrane</keyword>
<dbReference type="InterPro" id="IPR011990">
    <property type="entry name" value="TPR-like_helical_dom_sf"/>
</dbReference>
<dbReference type="InterPro" id="IPR019734">
    <property type="entry name" value="TPR_rpt"/>
</dbReference>
<dbReference type="AlphaFoldDB" id="A1ZQL6"/>
<evidence type="ECO:0000313" key="5">
    <source>
        <dbReference type="Proteomes" id="UP000004095"/>
    </source>
</evidence>
<evidence type="ECO:0000256" key="1">
    <source>
        <dbReference type="PROSITE-ProRule" id="PRU00339"/>
    </source>
</evidence>
<feature type="repeat" description="TPR" evidence="1">
    <location>
        <begin position="235"/>
        <end position="268"/>
    </location>
</feature>
<name>A1ZQL6_MICM2</name>
<dbReference type="SUPFAM" id="SSF46894">
    <property type="entry name" value="C-terminal effector domain of the bipartite response regulators"/>
    <property type="match status" value="1"/>
</dbReference>
<feature type="coiled-coil region" evidence="2">
    <location>
        <begin position="511"/>
        <end position="538"/>
    </location>
</feature>
<organism evidence="4 5">
    <name type="scientific">Microscilla marina ATCC 23134</name>
    <dbReference type="NCBI Taxonomy" id="313606"/>
    <lineage>
        <taxon>Bacteria</taxon>
        <taxon>Pseudomonadati</taxon>
        <taxon>Bacteroidota</taxon>
        <taxon>Cytophagia</taxon>
        <taxon>Cytophagales</taxon>
        <taxon>Microscillaceae</taxon>
        <taxon>Microscilla</taxon>
    </lineage>
</organism>
<keyword evidence="3" id="KW-1133">Transmembrane helix</keyword>
<dbReference type="PANTHER" id="PTHR10098:SF108">
    <property type="entry name" value="TETRATRICOPEPTIDE REPEAT PROTEIN 28"/>
    <property type="match status" value="1"/>
</dbReference>
<dbReference type="SUPFAM" id="SSF48452">
    <property type="entry name" value="TPR-like"/>
    <property type="match status" value="3"/>
</dbReference>
<feature type="repeat" description="TPR" evidence="1">
    <location>
        <begin position="315"/>
        <end position="348"/>
    </location>
</feature>
<reference evidence="4 5" key="1">
    <citation type="submission" date="2007-01" db="EMBL/GenBank/DDBJ databases">
        <authorList>
            <person name="Haygood M."/>
            <person name="Podell S."/>
            <person name="Anderson C."/>
            <person name="Hopkinson B."/>
            <person name="Roe K."/>
            <person name="Barbeau K."/>
            <person name="Gaasterland T."/>
            <person name="Ferriera S."/>
            <person name="Johnson J."/>
            <person name="Kravitz S."/>
            <person name="Beeson K."/>
            <person name="Sutton G."/>
            <person name="Rogers Y.-H."/>
            <person name="Friedman R."/>
            <person name="Frazier M."/>
            <person name="Venter J.C."/>
        </authorList>
    </citation>
    <scope>NUCLEOTIDE SEQUENCE [LARGE SCALE GENOMIC DNA]</scope>
    <source>
        <strain evidence="4 5">ATCC 23134</strain>
    </source>
</reference>
<dbReference type="PANTHER" id="PTHR10098">
    <property type="entry name" value="RAPSYN-RELATED"/>
    <property type="match status" value="1"/>
</dbReference>
<accession>A1ZQL6</accession>
<gene>
    <name evidence="4" type="ORF">M23134_08340</name>
</gene>
<evidence type="ECO:0000313" key="4">
    <source>
        <dbReference type="EMBL" id="EAY27388.1"/>
    </source>
</evidence>
<keyword evidence="2" id="KW-0175">Coiled coil</keyword>
<sequence>MLFILAYTNPAFAQQQPTIDSLKHLLTAAKQDKNKINLYNSLAKQYRFNDSSKVAYYASLAINLAQKNNYPKGIADAYYCLGWITYMKNHYKESERLFHKTLSISQKAKYPVGIANAYNGLGVVNKNQGNYTKAMQYYQQSLKVKIKVGDQNLIAHSYNNMGNVYTLQGNYKKALKHHYKALKLRMKYSEKRFEAMSYNNIGVAYQNMGYYSRALKYHQQSLTVAENFGDTTIVALNYGKIGNVYKSLGNYTQALQYYLRAVKIDKRLGNKYGLGSNYVAMGECYHQLNEFFHAKQVYQNALSISKKTNEQSTQSAAYQGLANVYLSQKQYKVSEKYFRKALHLRKKTKENALLSETLLGLGTVAYEQKKYDKVLVFTKEGMAKAQKSARLAAIRDVAALSAKTYEALKDFKKAYTHYQLYKQMEDSLVNKEIIRKISQAEDQYKYRKYQDSLTTARQQAEKRFETQIQQQKLTNRLRLYIAIASLLAMTLLLIGVAVWNKQKRKHILQNLVLKETQKELLEEQILRKEIEEVALREQLHIDEKIKEIFQVNLESKDHELTKQALYLVQKQQLIETWSQELTELIKQAKGTVKDNIQTLNKQMKKEVKATEAWNNFTQTFELAHPSFYKKLKTSFPELTTYELKLSALIRLNLDTYDIAEFMNISPESARKAKLRLRKKMNLPSTEALREYFRNM</sequence>
<protein>
    <submittedName>
        <fullName evidence="4">Tetratricopeptide repeat domain protein</fullName>
    </submittedName>
</protein>
<feature type="repeat" description="TPR" evidence="1">
    <location>
        <begin position="75"/>
        <end position="108"/>
    </location>
</feature>
<evidence type="ECO:0000256" key="3">
    <source>
        <dbReference type="SAM" id="Phobius"/>
    </source>
</evidence>
<dbReference type="EMBL" id="AAWS01000024">
    <property type="protein sequence ID" value="EAY27388.1"/>
    <property type="molecule type" value="Genomic_DNA"/>
</dbReference>
<proteinExistence type="predicted"/>
<dbReference type="Proteomes" id="UP000004095">
    <property type="component" value="Unassembled WGS sequence"/>
</dbReference>
<dbReference type="SMART" id="SM00028">
    <property type="entry name" value="TPR"/>
    <property type="match status" value="8"/>
</dbReference>
<dbReference type="eggNOG" id="COG0457">
    <property type="taxonomic scope" value="Bacteria"/>
</dbReference>
<evidence type="ECO:0000256" key="2">
    <source>
        <dbReference type="SAM" id="Coils"/>
    </source>
</evidence>
<feature type="transmembrane region" description="Helical" evidence="3">
    <location>
        <begin position="479"/>
        <end position="499"/>
    </location>
</feature>
<keyword evidence="5" id="KW-1185">Reference proteome</keyword>
<dbReference type="PROSITE" id="PS50293">
    <property type="entry name" value="TPR_REGION"/>
    <property type="match status" value="2"/>
</dbReference>
<dbReference type="PROSITE" id="PS50005">
    <property type="entry name" value="TPR"/>
    <property type="match status" value="7"/>
</dbReference>
<comment type="caution">
    <text evidence="4">The sequence shown here is derived from an EMBL/GenBank/DDBJ whole genome shotgun (WGS) entry which is preliminary data.</text>
</comment>
<feature type="repeat" description="TPR" evidence="1">
    <location>
        <begin position="115"/>
        <end position="148"/>
    </location>
</feature>
<dbReference type="GO" id="GO:0006355">
    <property type="term" value="P:regulation of DNA-templated transcription"/>
    <property type="evidence" value="ECO:0007669"/>
    <property type="project" value="InterPro"/>
</dbReference>
<dbReference type="InterPro" id="IPR016032">
    <property type="entry name" value="Sig_transdc_resp-reg_C-effctor"/>
</dbReference>
<feature type="repeat" description="TPR" evidence="1">
    <location>
        <begin position="195"/>
        <end position="228"/>
    </location>
</feature>
<keyword evidence="1" id="KW-0802">TPR repeat</keyword>
<dbReference type="Gene3D" id="1.25.40.10">
    <property type="entry name" value="Tetratricopeptide repeat domain"/>
    <property type="match status" value="2"/>
</dbReference>
<dbReference type="GO" id="GO:0003677">
    <property type="term" value="F:DNA binding"/>
    <property type="evidence" value="ECO:0007669"/>
    <property type="project" value="InterPro"/>
</dbReference>
<dbReference type="Pfam" id="PF13424">
    <property type="entry name" value="TPR_12"/>
    <property type="match status" value="4"/>
</dbReference>
<feature type="repeat" description="TPR" evidence="1">
    <location>
        <begin position="275"/>
        <end position="308"/>
    </location>
</feature>